<name>A0A5B8UJB4_9BACT</name>
<dbReference type="KEGG" id="fgg:FSB75_13075"/>
<evidence type="ECO:0000313" key="4">
    <source>
        <dbReference type="Proteomes" id="UP000321204"/>
    </source>
</evidence>
<gene>
    <name evidence="3" type="ORF">FSB75_13075</name>
</gene>
<dbReference type="PANTHER" id="PTHR47814">
    <property type="entry name" value="PEPTIDYL-TRNA HYDROLASE ARFB"/>
    <property type="match status" value="1"/>
</dbReference>
<evidence type="ECO:0000313" key="3">
    <source>
        <dbReference type="EMBL" id="QEC56791.1"/>
    </source>
</evidence>
<proteinExistence type="predicted"/>
<dbReference type="NCBIfam" id="NF006718">
    <property type="entry name" value="PRK09256.1"/>
    <property type="match status" value="1"/>
</dbReference>
<accession>A0A5B8UJB4</accession>
<dbReference type="SUPFAM" id="SSF110916">
    <property type="entry name" value="Peptidyl-tRNA hydrolase domain-like"/>
    <property type="match status" value="1"/>
</dbReference>
<dbReference type="Pfam" id="PF00472">
    <property type="entry name" value="RF-1"/>
    <property type="match status" value="1"/>
</dbReference>
<feature type="region of interest" description="Disordered" evidence="1">
    <location>
        <begin position="103"/>
        <end position="134"/>
    </location>
</feature>
<reference evidence="3 4" key="1">
    <citation type="journal article" date="2015" name="Int. J. Syst. Evol. Microbiol.">
        <title>Flavisolibacter ginsenosidimutans sp. nov., with ginsenoside-converting activity isolated from soil used for cultivating ginseng.</title>
        <authorList>
            <person name="Zhao Y."/>
            <person name="Liu Q."/>
            <person name="Kang M.S."/>
            <person name="Jin F."/>
            <person name="Yu H."/>
            <person name="Im W.T."/>
        </authorList>
    </citation>
    <scope>NUCLEOTIDE SEQUENCE [LARGE SCALE GENOMIC DNA]</scope>
    <source>
        <strain evidence="3 4">Gsoil 636</strain>
    </source>
</reference>
<sequence>MMNLASEIKLQTTRSGGKGGQNVNKVETAVIAYLNIAASQFLSDEQKAIVLQKLSNRINAEGELVVKSQTFRTQLENKEEAIRKINELIEGALKKKKLRIATKPSKVAKEKRIESKKRTSETKQGRKKFRPRDF</sequence>
<dbReference type="GO" id="GO:0043022">
    <property type="term" value="F:ribosome binding"/>
    <property type="evidence" value="ECO:0007669"/>
    <property type="project" value="TreeGrafter"/>
</dbReference>
<evidence type="ECO:0000256" key="1">
    <source>
        <dbReference type="SAM" id="MobiDB-lite"/>
    </source>
</evidence>
<dbReference type="GO" id="GO:0004045">
    <property type="term" value="F:peptidyl-tRNA hydrolase activity"/>
    <property type="evidence" value="ECO:0007669"/>
    <property type="project" value="UniProtKB-EC"/>
</dbReference>
<feature type="compositionally biased region" description="Basic residues" evidence="1">
    <location>
        <begin position="125"/>
        <end position="134"/>
    </location>
</feature>
<keyword evidence="4" id="KW-1185">Reference proteome</keyword>
<dbReference type="InterPro" id="IPR000352">
    <property type="entry name" value="Pep_chain_release_fac_I"/>
</dbReference>
<dbReference type="EC" id="3.1.1.29" evidence="3"/>
<dbReference type="PROSITE" id="PS00745">
    <property type="entry name" value="RF_PROK_I"/>
    <property type="match status" value="1"/>
</dbReference>
<dbReference type="OrthoDB" id="9815709at2"/>
<feature type="compositionally biased region" description="Basic and acidic residues" evidence="1">
    <location>
        <begin position="107"/>
        <end position="124"/>
    </location>
</feature>
<dbReference type="Proteomes" id="UP000321204">
    <property type="component" value="Chromosome"/>
</dbReference>
<protein>
    <submittedName>
        <fullName evidence="3">Aminoacyl-tRNA hydrolase</fullName>
        <ecNumber evidence="3">3.1.1.29</ecNumber>
    </submittedName>
</protein>
<feature type="domain" description="Prokaryotic-type class I peptide chain release factors" evidence="2">
    <location>
        <begin position="14"/>
        <end position="30"/>
    </location>
</feature>
<dbReference type="EMBL" id="CP042433">
    <property type="protein sequence ID" value="QEC56791.1"/>
    <property type="molecule type" value="Genomic_DNA"/>
</dbReference>
<keyword evidence="3" id="KW-0378">Hydrolase</keyword>
<dbReference type="GO" id="GO:0003747">
    <property type="term" value="F:translation release factor activity"/>
    <property type="evidence" value="ECO:0007669"/>
    <property type="project" value="InterPro"/>
</dbReference>
<evidence type="ECO:0000259" key="2">
    <source>
        <dbReference type="PROSITE" id="PS00745"/>
    </source>
</evidence>
<dbReference type="PANTHER" id="PTHR47814:SF1">
    <property type="entry name" value="PEPTIDYL-TRNA HYDROLASE ARFB"/>
    <property type="match status" value="1"/>
</dbReference>
<dbReference type="GO" id="GO:0072344">
    <property type="term" value="P:rescue of stalled ribosome"/>
    <property type="evidence" value="ECO:0007669"/>
    <property type="project" value="TreeGrafter"/>
</dbReference>
<dbReference type="AlphaFoldDB" id="A0A5B8UJB4"/>
<dbReference type="Gene3D" id="3.30.160.20">
    <property type="match status" value="1"/>
</dbReference>
<organism evidence="3 4">
    <name type="scientific">Flavisolibacter ginsenosidimutans</name>
    <dbReference type="NCBI Taxonomy" id="661481"/>
    <lineage>
        <taxon>Bacteria</taxon>
        <taxon>Pseudomonadati</taxon>
        <taxon>Bacteroidota</taxon>
        <taxon>Chitinophagia</taxon>
        <taxon>Chitinophagales</taxon>
        <taxon>Chitinophagaceae</taxon>
        <taxon>Flavisolibacter</taxon>
    </lineage>
</organism>